<dbReference type="AlphaFoldDB" id="B5VGI9"/>
<accession>B5VGI9</accession>
<evidence type="ECO:0000313" key="1">
    <source>
        <dbReference type="EMBL" id="EDZ72956.1"/>
    </source>
</evidence>
<comment type="caution">
    <text evidence="1">The sequence shown here is derived from an EMBL/GenBank/DDBJ whole genome shotgun (WGS) entry which is preliminary data.</text>
</comment>
<dbReference type="Proteomes" id="UP000008988">
    <property type="component" value="Unassembled WGS sequence"/>
</dbReference>
<dbReference type="EMBL" id="ABSV01000514">
    <property type="protein sequence ID" value="EDZ72956.1"/>
    <property type="molecule type" value="Genomic_DNA"/>
</dbReference>
<name>B5VGI9_YEAS6</name>
<reference evidence="1 2" key="1">
    <citation type="journal article" date="2008" name="FEMS Yeast Res.">
        <title>Comparative genome analysis of a Saccharomyces cerevisiae wine strain.</title>
        <authorList>
            <person name="Borneman A.R."/>
            <person name="Forgan A.H."/>
            <person name="Pretorius I.S."/>
            <person name="Chambers P.J."/>
        </authorList>
    </citation>
    <scope>NUCLEOTIDE SEQUENCE [LARGE SCALE GENOMIC DNA]</scope>
    <source>
        <strain evidence="1 2">AWRI1631</strain>
    </source>
</reference>
<sequence length="36" mass="4211">MILEYLTWLFSEPSSRKSKINMLSMVSFRLSSLMPS</sequence>
<proteinExistence type="predicted"/>
<organism evidence="1 2">
    <name type="scientific">Saccharomyces cerevisiae (strain AWRI1631)</name>
    <name type="common">Baker's yeast</name>
    <dbReference type="NCBI Taxonomy" id="545124"/>
    <lineage>
        <taxon>Eukaryota</taxon>
        <taxon>Fungi</taxon>
        <taxon>Dikarya</taxon>
        <taxon>Ascomycota</taxon>
        <taxon>Saccharomycotina</taxon>
        <taxon>Saccharomycetes</taxon>
        <taxon>Saccharomycetales</taxon>
        <taxon>Saccharomycetaceae</taxon>
        <taxon>Saccharomyces</taxon>
    </lineage>
</organism>
<gene>
    <name evidence="1" type="ORF">AWRI1631_45230</name>
</gene>
<protein>
    <submittedName>
        <fullName evidence="1">Uncharacterized protein</fullName>
    </submittedName>
</protein>
<evidence type="ECO:0000313" key="2">
    <source>
        <dbReference type="Proteomes" id="UP000008988"/>
    </source>
</evidence>